<keyword evidence="2" id="KW-1185">Reference proteome</keyword>
<organism evidence="1 2">
    <name type="scientific">Cohaesibacter marisflavi</name>
    <dbReference type="NCBI Taxonomy" id="655353"/>
    <lineage>
        <taxon>Bacteria</taxon>
        <taxon>Pseudomonadati</taxon>
        <taxon>Pseudomonadota</taxon>
        <taxon>Alphaproteobacteria</taxon>
        <taxon>Hyphomicrobiales</taxon>
        <taxon>Cohaesibacteraceae</taxon>
    </lineage>
</organism>
<protein>
    <submittedName>
        <fullName evidence="1">Uncharacterized protein</fullName>
    </submittedName>
</protein>
<name>A0A1I5FMV9_9HYPH</name>
<evidence type="ECO:0000313" key="1">
    <source>
        <dbReference type="EMBL" id="SFO25090.1"/>
    </source>
</evidence>
<proteinExistence type="predicted"/>
<sequence>MKMKPADRLFTQAPSATIGNIYLYLIRKTNNILSFTLQLIFTLKKKRKNTQLHKNIDDKLGDWD</sequence>
<dbReference type="STRING" id="655353.SAMN04488056_104123"/>
<dbReference type="AlphaFoldDB" id="A0A1I5FMV9"/>
<evidence type="ECO:0000313" key="2">
    <source>
        <dbReference type="Proteomes" id="UP000199236"/>
    </source>
</evidence>
<gene>
    <name evidence="1" type="ORF">SAMN04488056_104123</name>
</gene>
<dbReference type="EMBL" id="FOVR01000004">
    <property type="protein sequence ID" value="SFO25090.1"/>
    <property type="molecule type" value="Genomic_DNA"/>
</dbReference>
<reference evidence="1 2" key="1">
    <citation type="submission" date="2016-10" db="EMBL/GenBank/DDBJ databases">
        <authorList>
            <person name="de Groot N.N."/>
        </authorList>
    </citation>
    <scope>NUCLEOTIDE SEQUENCE [LARGE SCALE GENOMIC DNA]</scope>
    <source>
        <strain evidence="1 2">CGMCC 1.9157</strain>
    </source>
</reference>
<accession>A0A1I5FMV9</accession>
<dbReference type="Proteomes" id="UP000199236">
    <property type="component" value="Unassembled WGS sequence"/>
</dbReference>